<dbReference type="STRING" id="596151.DesfrDRAFT_3199"/>
<gene>
    <name evidence="2" type="ORF">DesfrDRAFT_3199</name>
</gene>
<dbReference type="CDD" id="cd03801">
    <property type="entry name" value="GT4_PimA-like"/>
    <property type="match status" value="1"/>
</dbReference>
<comment type="caution">
    <text evidence="2">The sequence shown here is derived from an EMBL/GenBank/DDBJ whole genome shotgun (WGS) entry which is preliminary data.</text>
</comment>
<keyword evidence="3" id="KW-1185">Reference proteome</keyword>
<evidence type="ECO:0000259" key="1">
    <source>
        <dbReference type="Pfam" id="PF00534"/>
    </source>
</evidence>
<sequence length="428" mass="45983">MTEGSEAVRLVMVLKGYPRLSETFISNEILLLEAKGFKVRIVSMRDPREAARHASIYRIKADVVYLPEYIRPALGELLYENFRAALAAPRGYLRAFGLMVRHLARTRRSATVKHLLQAGFLCRRALTPGEPAHLHAHFAHSPTSVAVYAGLISGLPVSFTGHAKDVWTQEPGKLAEKIGRAAFVVTCTKANAAYLRRLSPNGTPVYDVYHGIDLSLFHGPEKRPDPAPPYRILTVARLTAKKGLDTVLAALGRLAGEGMDFTYDLVGEGEDREALQARARALGIADRVNFCGAMPHEAVLALYRKADVFVLGCRVLKNGDRDGVPNVIVEAMAMGVPVAATNVSALPELAQDGETALACPPDDPAALAANIRRLLADAELRARLTDAARAAVARDFDNAANIERLAAIFARHAGGKVPSPVAGPGGAA</sequence>
<protein>
    <submittedName>
        <fullName evidence="2">Glycosyl transferase group 1</fullName>
    </submittedName>
</protein>
<dbReference type="SUPFAM" id="SSF53756">
    <property type="entry name" value="UDP-Glycosyltransferase/glycogen phosphorylase"/>
    <property type="match status" value="1"/>
</dbReference>
<dbReference type="OrthoDB" id="267270at2"/>
<dbReference type="Proteomes" id="UP000006250">
    <property type="component" value="Unassembled WGS sequence"/>
</dbReference>
<dbReference type="InterPro" id="IPR001296">
    <property type="entry name" value="Glyco_trans_1"/>
</dbReference>
<keyword evidence="2" id="KW-0808">Transferase</keyword>
<reference evidence="2 3" key="1">
    <citation type="submission" date="2010-08" db="EMBL/GenBank/DDBJ databases">
        <title>The draft genome of Desulfovibrio fructosovorans JJ.</title>
        <authorList>
            <consortium name="US DOE Joint Genome Institute (JGI-PGF)"/>
            <person name="Lucas S."/>
            <person name="Copeland A."/>
            <person name="Lapidus A."/>
            <person name="Cheng J.-F."/>
            <person name="Bruce D."/>
            <person name="Goodwin L."/>
            <person name="Pitluck S."/>
            <person name="Land M.L."/>
            <person name="Hauser L."/>
            <person name="Chang Y.-J."/>
            <person name="Jeffries C."/>
            <person name="Wall J.D."/>
            <person name="Stahl D.A."/>
            <person name="Arkin A.P."/>
            <person name="Dehal P."/>
            <person name="Stolyar S.M."/>
            <person name="Hazen T.C."/>
            <person name="Woyke T.J."/>
        </authorList>
    </citation>
    <scope>NUCLEOTIDE SEQUENCE [LARGE SCALE GENOMIC DNA]</scope>
    <source>
        <strain evidence="2 3">JJ</strain>
    </source>
</reference>
<dbReference type="PANTHER" id="PTHR12526">
    <property type="entry name" value="GLYCOSYLTRANSFERASE"/>
    <property type="match status" value="1"/>
</dbReference>
<feature type="domain" description="Glycosyl transferase family 1" evidence="1">
    <location>
        <begin position="226"/>
        <end position="389"/>
    </location>
</feature>
<evidence type="ECO:0000313" key="2">
    <source>
        <dbReference type="EMBL" id="EFL50094.1"/>
    </source>
</evidence>
<name>E1JZZ9_SOLFR</name>
<dbReference type="eggNOG" id="COG0438">
    <property type="taxonomic scope" value="Bacteria"/>
</dbReference>
<dbReference type="Pfam" id="PF00534">
    <property type="entry name" value="Glycos_transf_1"/>
    <property type="match status" value="1"/>
</dbReference>
<accession>E1JZZ9</accession>
<dbReference type="EMBL" id="AECZ01000026">
    <property type="protein sequence ID" value="EFL50094.1"/>
    <property type="molecule type" value="Genomic_DNA"/>
</dbReference>
<dbReference type="PANTHER" id="PTHR12526:SF630">
    <property type="entry name" value="GLYCOSYLTRANSFERASE"/>
    <property type="match status" value="1"/>
</dbReference>
<organism evidence="2 3">
    <name type="scientific">Solidesulfovibrio fructosivorans JJ]</name>
    <dbReference type="NCBI Taxonomy" id="596151"/>
    <lineage>
        <taxon>Bacteria</taxon>
        <taxon>Pseudomonadati</taxon>
        <taxon>Thermodesulfobacteriota</taxon>
        <taxon>Desulfovibrionia</taxon>
        <taxon>Desulfovibrionales</taxon>
        <taxon>Desulfovibrionaceae</taxon>
        <taxon>Solidesulfovibrio</taxon>
    </lineage>
</organism>
<dbReference type="AlphaFoldDB" id="E1JZZ9"/>
<dbReference type="GO" id="GO:0016757">
    <property type="term" value="F:glycosyltransferase activity"/>
    <property type="evidence" value="ECO:0007669"/>
    <property type="project" value="InterPro"/>
</dbReference>
<dbReference type="Gene3D" id="3.40.50.2000">
    <property type="entry name" value="Glycogen Phosphorylase B"/>
    <property type="match status" value="2"/>
</dbReference>
<proteinExistence type="predicted"/>
<evidence type="ECO:0000313" key="3">
    <source>
        <dbReference type="Proteomes" id="UP000006250"/>
    </source>
</evidence>
<dbReference type="RefSeq" id="WP_005995551.1">
    <property type="nucleotide sequence ID" value="NZ_AECZ01000026.1"/>
</dbReference>